<keyword evidence="10" id="KW-1185">Reference proteome</keyword>
<feature type="region of interest" description="Disordered" evidence="7">
    <location>
        <begin position="1335"/>
        <end position="1486"/>
    </location>
</feature>
<feature type="compositionally biased region" description="Acidic residues" evidence="7">
    <location>
        <begin position="1536"/>
        <end position="1545"/>
    </location>
</feature>
<keyword evidence="5" id="KW-0206">Cytoskeleton</keyword>
<dbReference type="EMBL" id="JBDFQZ010000009">
    <property type="protein sequence ID" value="KAK9689522.1"/>
    <property type="molecule type" value="Genomic_DNA"/>
</dbReference>
<gene>
    <name evidence="9" type="ORF">RND81_09G064500</name>
</gene>
<feature type="compositionally biased region" description="Polar residues" evidence="7">
    <location>
        <begin position="750"/>
        <end position="770"/>
    </location>
</feature>
<feature type="compositionally biased region" description="Basic and acidic residues" evidence="7">
    <location>
        <begin position="647"/>
        <end position="665"/>
    </location>
</feature>
<evidence type="ECO:0000256" key="4">
    <source>
        <dbReference type="ARBA" id="ARBA00022490"/>
    </source>
</evidence>
<organism evidence="9 10">
    <name type="scientific">Saponaria officinalis</name>
    <name type="common">Common soapwort</name>
    <name type="synonym">Lychnis saponaria</name>
    <dbReference type="NCBI Taxonomy" id="3572"/>
    <lineage>
        <taxon>Eukaryota</taxon>
        <taxon>Viridiplantae</taxon>
        <taxon>Streptophyta</taxon>
        <taxon>Embryophyta</taxon>
        <taxon>Tracheophyta</taxon>
        <taxon>Spermatophyta</taxon>
        <taxon>Magnoliopsida</taxon>
        <taxon>eudicotyledons</taxon>
        <taxon>Gunneridae</taxon>
        <taxon>Pentapetalae</taxon>
        <taxon>Caryophyllales</taxon>
        <taxon>Caryophyllaceae</taxon>
        <taxon>Caryophylleae</taxon>
        <taxon>Saponaria</taxon>
    </lineage>
</organism>
<dbReference type="Pfam" id="PF03941">
    <property type="entry name" value="INCENP_ARK-bind"/>
    <property type="match status" value="1"/>
</dbReference>
<dbReference type="GO" id="GO:0005634">
    <property type="term" value="C:nucleus"/>
    <property type="evidence" value="ECO:0007669"/>
    <property type="project" value="UniProtKB-SubCell"/>
</dbReference>
<feature type="region of interest" description="Disordered" evidence="7">
    <location>
        <begin position="159"/>
        <end position="232"/>
    </location>
</feature>
<evidence type="ECO:0000313" key="9">
    <source>
        <dbReference type="EMBL" id="KAK9689522.1"/>
    </source>
</evidence>
<dbReference type="InterPro" id="IPR050875">
    <property type="entry name" value="Troponin_I"/>
</dbReference>
<feature type="compositionally biased region" description="Polar residues" evidence="7">
    <location>
        <begin position="792"/>
        <end position="825"/>
    </location>
</feature>
<dbReference type="InterPro" id="IPR005635">
    <property type="entry name" value="Inner_centromere_prot_ARK-bd"/>
</dbReference>
<accession>A0AAW1IIS6</accession>
<proteinExistence type="inferred from homology"/>
<feature type="compositionally biased region" description="Basic residues" evidence="7">
    <location>
        <begin position="1261"/>
        <end position="1272"/>
    </location>
</feature>
<dbReference type="Proteomes" id="UP001443914">
    <property type="component" value="Unassembled WGS sequence"/>
</dbReference>
<evidence type="ECO:0000256" key="5">
    <source>
        <dbReference type="ARBA" id="ARBA00023212"/>
    </source>
</evidence>
<evidence type="ECO:0000256" key="6">
    <source>
        <dbReference type="ARBA" id="ARBA00023242"/>
    </source>
</evidence>
<keyword evidence="4" id="KW-0963">Cytoplasm</keyword>
<feature type="region of interest" description="Disordered" evidence="7">
    <location>
        <begin position="1235"/>
        <end position="1296"/>
    </location>
</feature>
<feature type="region of interest" description="Disordered" evidence="7">
    <location>
        <begin position="646"/>
        <end position="825"/>
    </location>
</feature>
<comment type="similarity">
    <text evidence="3">Belongs to the INCENP family.</text>
</comment>
<feature type="compositionally biased region" description="Low complexity" evidence="7">
    <location>
        <begin position="1273"/>
        <end position="1287"/>
    </location>
</feature>
<evidence type="ECO:0000256" key="7">
    <source>
        <dbReference type="SAM" id="MobiDB-lite"/>
    </source>
</evidence>
<feature type="compositionally biased region" description="Basic and acidic residues" evidence="7">
    <location>
        <begin position="740"/>
        <end position="749"/>
    </location>
</feature>
<evidence type="ECO:0000313" key="10">
    <source>
        <dbReference type="Proteomes" id="UP001443914"/>
    </source>
</evidence>
<protein>
    <recommendedName>
        <fullName evidence="8">Inner centromere protein ARK-binding domain-containing protein</fullName>
    </recommendedName>
</protein>
<feature type="compositionally biased region" description="Basic and acidic residues" evidence="7">
    <location>
        <begin position="1514"/>
        <end position="1523"/>
    </location>
</feature>
<keyword evidence="6" id="KW-0539">Nucleus</keyword>
<sequence length="1600" mass="173895">MSTIETLIVQIFDRKRQIIDQLKQHKLLYDQHLVSKLLIQGISPPPWLLPFDFPPSSSHFSALDKAGLISGLLHARPGPVAYCPVSQGLLYDKAVSAVNNYAADEVCAGNYAFSTGCDEDSSSVIPPCHVDDTEDRAGNILHVEANACELSYAPTSPEKQSFTRTCDTHPNQEQSLVKIQRSRSRQRALEIRKSAKTSGKSRLGISNDVSSPSQNKSCQGDEQVDAPRESLEPVRPFSLSSVPCYKGEASNKVRSPIDSGCLLSQFADNDVTQVYTGDSMKKEKNSSISVGRITRSRSVCGQSKSASLGSKAFEHVAQLDGSTALTESEKAFALPTEIYSWNGVRTCSVERSVDALDISQSRYMTSNKIDAGLSANNNCEGDEVNGLRASLELVKPVSVSNDICYNKEVSMKVTSPNCCAGYLTQFAHNEAKEVHGEENRETEKSDSIYAGRITRSSGFCQQFTGVSSGSKRQDYSEQLHGSRGYLESNEAFALPTRICSWEARTGTFSTDGSIDACNVSLSRDLGINNNVDILSGNSNSRGDEQLNGLRESPELVKTLSFTSKIEKEGASIKLTRMSSRCQLFKDAPSSSKTRGSSEHLSGSRELHGSYKISELPTEICSWKEADVGPCLIKESCNANDISLAKSADSKAKDGQTRDDDGEKRSGSSSTGRVNTSTSGCQSSSGLLVSGKTSGYRQTIDDGGEKRSGSLSTGRVNTSTSGCQSSSGLLVSGKTSGYGQTRDDGGEKRSGSLSTGRVNTSTSGCQSSSDLLVSGKTLGYGQTRDDGGEKRSGSLSTGRVNTSTSGCQSSSDLLVSGKTSGYGQRNNDIRESAKCVQKTASPMGILSEEETDTWNRKREVQHPEDSGRNIMITMTCGHKQTPASSLSIDHQILTGGPSGWSKKLEVETEADGSERCSASIIGGTVCGQDVDSSSGPLHANNKAKDSENSLQAGKTLEFSIVSPVIDRMDVDEVDLAMPDFESFGAHNFGDRFHYDEIPLLSNIMEPTCLHEHISGSACFSTPVSPLPAACRSSVPIGLSKNNNSNSSLGKQQCTSASLRTPSSPFPVACSLSLEPGIYSSVPNGLLENIDLRSNLLPVGSVLQRKSHSDLFSFPRNQFGQDFRKPFLSPIEMGSEIITSRSGGSEVRSGNPELTCFTIMEDPESSEEDVDDSRTGLEETDINMKSSNIKEPLCSITEKNDTSLVQDNAVEKSCVESTIKEFGVSEICDVNSRVNDMSHKRSKGTTQGKENNGFSIGGNSCKKNTKAHSSRFSKPKLSSRSSLRIRGQSMSEKEPKRNNIVSNVKSFVPLVQQKQAAATAPVKRDIKVKALEAAGAAKRLAEKKEDERRQKKEALKTERARLEQESLKQMELAKKLKEEAKKKREAENAVKKRQRAEEENKERERKRKRVEDARCEQKKAQEKIHAWREELRYGAEEQGTLEGKELNNKAQKEFDGETEASISSKPVNELVDSGTVRNNAGDGIPTSSNNIIIEHSLIGKVDSVVTAENSTPFLNKGDKPIRENSEEQSYDISPYQCSDDEEEEEDEMPNKKFIPSWASKSSVSLVLSSLRHLDPETLFPPGSFCSLDEVLLPKRLPPDPRK</sequence>
<dbReference type="PANTHER" id="PTHR13738">
    <property type="entry name" value="TROPONIN I"/>
    <property type="match status" value="1"/>
</dbReference>
<feature type="compositionally biased region" description="Polar residues" evidence="7">
    <location>
        <begin position="1242"/>
        <end position="1260"/>
    </location>
</feature>
<evidence type="ECO:0000256" key="1">
    <source>
        <dbReference type="ARBA" id="ARBA00004123"/>
    </source>
</evidence>
<evidence type="ECO:0000256" key="3">
    <source>
        <dbReference type="ARBA" id="ARBA00010042"/>
    </source>
</evidence>
<feature type="compositionally biased region" description="Polar residues" evidence="7">
    <location>
        <begin position="666"/>
        <end position="696"/>
    </location>
</feature>
<feature type="compositionally biased region" description="Basic and acidic residues" evidence="7">
    <location>
        <begin position="782"/>
        <end position="791"/>
    </location>
</feature>
<feature type="compositionally biased region" description="Basic and acidic residues" evidence="7">
    <location>
        <begin position="595"/>
        <end position="606"/>
    </location>
</feature>
<feature type="domain" description="Inner centromere protein ARK-binding" evidence="8">
    <location>
        <begin position="1536"/>
        <end position="1588"/>
    </location>
</feature>
<feature type="compositionally biased region" description="Polar residues" evidence="7">
    <location>
        <begin position="708"/>
        <end position="738"/>
    </location>
</feature>
<feature type="compositionally biased region" description="Basic and acidic residues" evidence="7">
    <location>
        <begin position="698"/>
        <end position="707"/>
    </location>
</feature>
<comment type="subcellular location">
    <subcellularLocation>
        <location evidence="2">Cytoplasm</location>
        <location evidence="2">Cytoskeleton</location>
        <location evidence="2">Spindle</location>
    </subcellularLocation>
    <subcellularLocation>
        <location evidence="1">Nucleus</location>
    </subcellularLocation>
</comment>
<evidence type="ECO:0000259" key="8">
    <source>
        <dbReference type="Pfam" id="PF03941"/>
    </source>
</evidence>
<feature type="region of interest" description="Disordered" evidence="7">
    <location>
        <begin position="1509"/>
        <end position="1551"/>
    </location>
</feature>
<dbReference type="PANTHER" id="PTHR13738:SF1">
    <property type="entry name" value="TROPONIN I"/>
    <property type="match status" value="1"/>
</dbReference>
<feature type="compositionally biased region" description="Polar residues" evidence="7">
    <location>
        <begin position="207"/>
        <end position="220"/>
    </location>
</feature>
<feature type="compositionally biased region" description="Basic and acidic residues" evidence="7">
    <location>
        <begin position="1337"/>
        <end position="1433"/>
    </location>
</feature>
<dbReference type="GO" id="GO:0005819">
    <property type="term" value="C:spindle"/>
    <property type="evidence" value="ECO:0007669"/>
    <property type="project" value="UniProtKB-SubCell"/>
</dbReference>
<feature type="compositionally biased region" description="Polar residues" evidence="7">
    <location>
        <begin position="159"/>
        <end position="177"/>
    </location>
</feature>
<feature type="compositionally biased region" description="Basic and acidic residues" evidence="7">
    <location>
        <begin position="1440"/>
        <end position="1453"/>
    </location>
</feature>
<reference evidence="9" key="1">
    <citation type="submission" date="2024-03" db="EMBL/GenBank/DDBJ databases">
        <title>WGS assembly of Saponaria officinalis var. Norfolk2.</title>
        <authorList>
            <person name="Jenkins J."/>
            <person name="Shu S."/>
            <person name="Grimwood J."/>
            <person name="Barry K."/>
            <person name="Goodstein D."/>
            <person name="Schmutz J."/>
            <person name="Leebens-Mack J."/>
            <person name="Osbourn A."/>
        </authorList>
    </citation>
    <scope>NUCLEOTIDE SEQUENCE [LARGE SCALE GENOMIC DNA]</scope>
    <source>
        <strain evidence="9">JIC</strain>
    </source>
</reference>
<comment type="caution">
    <text evidence="9">The sequence shown here is derived from an EMBL/GenBank/DDBJ whole genome shotgun (WGS) entry which is preliminary data.</text>
</comment>
<name>A0AAW1IIS6_SAPOF</name>
<evidence type="ECO:0000256" key="2">
    <source>
        <dbReference type="ARBA" id="ARBA00004186"/>
    </source>
</evidence>
<feature type="region of interest" description="Disordered" evidence="7">
    <location>
        <begin position="584"/>
        <end position="606"/>
    </location>
</feature>